<dbReference type="Proteomes" id="UP000261032">
    <property type="component" value="Unassembled WGS sequence"/>
</dbReference>
<dbReference type="RefSeq" id="WP_117582637.1">
    <property type="nucleotide sequence ID" value="NZ_QUSL01000058.1"/>
</dbReference>
<gene>
    <name evidence="1" type="ORF">DXB93_18065</name>
</gene>
<evidence type="ECO:0000313" key="2">
    <source>
        <dbReference type="Proteomes" id="UP000261032"/>
    </source>
</evidence>
<name>A0A3E3E5Z6_9FIRM</name>
<organism evidence="1 2">
    <name type="scientific">Thomasclavelia ramosa</name>
    <dbReference type="NCBI Taxonomy" id="1547"/>
    <lineage>
        <taxon>Bacteria</taxon>
        <taxon>Bacillati</taxon>
        <taxon>Bacillota</taxon>
        <taxon>Erysipelotrichia</taxon>
        <taxon>Erysipelotrichales</taxon>
        <taxon>Coprobacillaceae</taxon>
        <taxon>Thomasclavelia</taxon>
    </lineage>
</organism>
<accession>A0A3E3E5Z6</accession>
<sequence length="67" mass="7755">MCSKRLQEALQTFVDKEQEKDNDKKIIPLIYIEITYEYNDRTSNVQAVMQKIGGIWKVINYDGGEAA</sequence>
<comment type="caution">
    <text evidence="1">The sequence shown here is derived from an EMBL/GenBank/DDBJ whole genome shotgun (WGS) entry which is preliminary data.</text>
</comment>
<proteinExistence type="predicted"/>
<evidence type="ECO:0000313" key="1">
    <source>
        <dbReference type="EMBL" id="RGD77245.1"/>
    </source>
</evidence>
<dbReference type="AlphaFoldDB" id="A0A3E3E5Z6"/>
<protein>
    <submittedName>
        <fullName evidence="1">Uncharacterized protein</fullName>
    </submittedName>
</protein>
<reference evidence="1 2" key="1">
    <citation type="submission" date="2018-08" db="EMBL/GenBank/DDBJ databases">
        <title>A genome reference for cultivated species of the human gut microbiota.</title>
        <authorList>
            <person name="Zou Y."/>
            <person name="Xue W."/>
            <person name="Luo G."/>
        </authorList>
    </citation>
    <scope>NUCLEOTIDE SEQUENCE [LARGE SCALE GENOMIC DNA]</scope>
    <source>
        <strain evidence="1 2">OM06-4</strain>
    </source>
</reference>
<dbReference type="EMBL" id="QUSL01000058">
    <property type="protein sequence ID" value="RGD77245.1"/>
    <property type="molecule type" value="Genomic_DNA"/>
</dbReference>